<dbReference type="HOGENOM" id="CLU_2159666_0_0_1"/>
<name>E3KLM1_PUCGT</name>
<dbReference type="KEGG" id="pgr:PGTG_11365"/>
<dbReference type="InParanoid" id="E3KLM1"/>
<keyword evidence="2" id="KW-1185">Reference proteome</keyword>
<reference key="1">
    <citation type="submission" date="2007-01" db="EMBL/GenBank/DDBJ databases">
        <title>The Genome Sequence of Puccinia graminis f. sp. tritici Strain CRL 75-36-700-3.</title>
        <authorList>
            <consortium name="The Broad Institute Genome Sequencing Platform"/>
            <person name="Birren B."/>
            <person name="Lander E."/>
            <person name="Galagan J."/>
            <person name="Nusbaum C."/>
            <person name="Devon K."/>
            <person name="Cuomo C."/>
            <person name="Jaffe D."/>
            <person name="Butler J."/>
            <person name="Alvarez P."/>
            <person name="Gnerre S."/>
            <person name="Grabherr M."/>
            <person name="Mauceli E."/>
            <person name="Brockman W."/>
            <person name="Young S."/>
            <person name="LaButti K."/>
            <person name="Sykes S."/>
            <person name="DeCaprio D."/>
            <person name="Crawford M."/>
            <person name="Koehrsen M."/>
            <person name="Engels R."/>
            <person name="Montgomery P."/>
            <person name="Pearson M."/>
            <person name="Howarth C."/>
            <person name="Larson L."/>
            <person name="White J."/>
            <person name="Zeng Q."/>
            <person name="Kodira C."/>
            <person name="Yandava C."/>
            <person name="Alvarado L."/>
            <person name="O'Leary S."/>
            <person name="Szabo L."/>
            <person name="Dean R."/>
            <person name="Schein J."/>
        </authorList>
    </citation>
    <scope>NUCLEOTIDE SEQUENCE</scope>
    <source>
        <strain>CRL 75-36-700-3</strain>
    </source>
</reference>
<accession>E3KLM1</accession>
<gene>
    <name evidence="1" type="ORF">PGTG_11365</name>
</gene>
<protein>
    <submittedName>
        <fullName evidence="1">Uncharacterized protein</fullName>
    </submittedName>
</protein>
<dbReference type="Proteomes" id="UP000008783">
    <property type="component" value="Unassembled WGS sequence"/>
</dbReference>
<dbReference type="RefSeq" id="XP_003329615.1">
    <property type="nucleotide sequence ID" value="XM_003329567.1"/>
</dbReference>
<evidence type="ECO:0000313" key="1">
    <source>
        <dbReference type="EMBL" id="EFP85196.1"/>
    </source>
</evidence>
<dbReference type="VEuPathDB" id="FungiDB:PGTG_11365"/>
<organism evidence="1 2">
    <name type="scientific">Puccinia graminis f. sp. tritici (strain CRL 75-36-700-3 / race SCCL)</name>
    <name type="common">Black stem rust fungus</name>
    <dbReference type="NCBI Taxonomy" id="418459"/>
    <lineage>
        <taxon>Eukaryota</taxon>
        <taxon>Fungi</taxon>
        <taxon>Dikarya</taxon>
        <taxon>Basidiomycota</taxon>
        <taxon>Pucciniomycotina</taxon>
        <taxon>Pucciniomycetes</taxon>
        <taxon>Pucciniales</taxon>
        <taxon>Pucciniaceae</taxon>
        <taxon>Puccinia</taxon>
    </lineage>
</organism>
<sequence length="111" mass="12558">MRIEIKIENNSLVIRPKIIGGGTKRIDKLKTREISPDKVDDCGAGSSVHEGSDKVFRLLMRVIIIRGIPRPMVEIRVHENKGRDSTIIMLVQPIGKIFNSLKSSWRIVKVD</sequence>
<proteinExistence type="predicted"/>
<evidence type="ECO:0000313" key="2">
    <source>
        <dbReference type="Proteomes" id="UP000008783"/>
    </source>
</evidence>
<dbReference type="EMBL" id="DS178293">
    <property type="protein sequence ID" value="EFP85196.1"/>
    <property type="molecule type" value="Genomic_DNA"/>
</dbReference>
<dbReference type="GeneID" id="10527179"/>
<reference evidence="2" key="2">
    <citation type="journal article" date="2011" name="Proc. Natl. Acad. Sci. U.S.A.">
        <title>Obligate biotrophy features unraveled by the genomic analysis of rust fungi.</title>
        <authorList>
            <person name="Duplessis S."/>
            <person name="Cuomo C.A."/>
            <person name="Lin Y.-C."/>
            <person name="Aerts A."/>
            <person name="Tisserant E."/>
            <person name="Veneault-Fourrey C."/>
            <person name="Joly D.L."/>
            <person name="Hacquard S."/>
            <person name="Amselem J."/>
            <person name="Cantarel B.L."/>
            <person name="Chiu R."/>
            <person name="Coutinho P.M."/>
            <person name="Feau N."/>
            <person name="Field M."/>
            <person name="Frey P."/>
            <person name="Gelhaye E."/>
            <person name="Goldberg J."/>
            <person name="Grabherr M.G."/>
            <person name="Kodira C.D."/>
            <person name="Kohler A."/>
            <person name="Kuees U."/>
            <person name="Lindquist E.A."/>
            <person name="Lucas S.M."/>
            <person name="Mago R."/>
            <person name="Mauceli E."/>
            <person name="Morin E."/>
            <person name="Murat C."/>
            <person name="Pangilinan J.L."/>
            <person name="Park R."/>
            <person name="Pearson M."/>
            <person name="Quesneville H."/>
            <person name="Rouhier N."/>
            <person name="Sakthikumar S."/>
            <person name="Salamov A.A."/>
            <person name="Schmutz J."/>
            <person name="Selles B."/>
            <person name="Shapiro H."/>
            <person name="Tanguay P."/>
            <person name="Tuskan G.A."/>
            <person name="Henrissat B."/>
            <person name="Van de Peer Y."/>
            <person name="Rouze P."/>
            <person name="Ellis J.G."/>
            <person name="Dodds P.N."/>
            <person name="Schein J.E."/>
            <person name="Zhong S."/>
            <person name="Hamelin R.C."/>
            <person name="Grigoriev I.V."/>
            <person name="Szabo L.J."/>
            <person name="Martin F."/>
        </authorList>
    </citation>
    <scope>NUCLEOTIDE SEQUENCE [LARGE SCALE GENOMIC DNA]</scope>
    <source>
        <strain evidence="2">CRL 75-36-700-3 / race SCCL</strain>
    </source>
</reference>
<dbReference type="AlphaFoldDB" id="E3KLM1"/>